<keyword evidence="3" id="KW-1185">Reference proteome</keyword>
<accession>A0ABP6D828</accession>
<organism evidence="2 3">
    <name type="scientific">Actinomadura fulvescens</name>
    <dbReference type="NCBI Taxonomy" id="46160"/>
    <lineage>
        <taxon>Bacteria</taxon>
        <taxon>Bacillati</taxon>
        <taxon>Actinomycetota</taxon>
        <taxon>Actinomycetes</taxon>
        <taxon>Streptosporangiales</taxon>
        <taxon>Thermomonosporaceae</taxon>
        <taxon>Actinomadura</taxon>
    </lineage>
</organism>
<dbReference type="EMBL" id="BAAATD010000024">
    <property type="protein sequence ID" value="GAA2637885.1"/>
    <property type="molecule type" value="Genomic_DNA"/>
</dbReference>
<protein>
    <submittedName>
        <fullName evidence="2">Uncharacterized protein</fullName>
    </submittedName>
</protein>
<name>A0ABP6D828_9ACTN</name>
<comment type="caution">
    <text evidence="2">The sequence shown here is derived from an EMBL/GenBank/DDBJ whole genome shotgun (WGS) entry which is preliminary data.</text>
</comment>
<evidence type="ECO:0000313" key="2">
    <source>
        <dbReference type="EMBL" id="GAA2637885.1"/>
    </source>
</evidence>
<feature type="region of interest" description="Disordered" evidence="1">
    <location>
        <begin position="125"/>
        <end position="144"/>
    </location>
</feature>
<feature type="region of interest" description="Disordered" evidence="1">
    <location>
        <begin position="270"/>
        <end position="314"/>
    </location>
</feature>
<evidence type="ECO:0000256" key="1">
    <source>
        <dbReference type="SAM" id="MobiDB-lite"/>
    </source>
</evidence>
<evidence type="ECO:0000313" key="3">
    <source>
        <dbReference type="Proteomes" id="UP001501509"/>
    </source>
</evidence>
<dbReference type="Proteomes" id="UP001501509">
    <property type="component" value="Unassembled WGS sequence"/>
</dbReference>
<gene>
    <name evidence="2" type="ORF">GCM10010411_92130</name>
</gene>
<reference evidence="3" key="1">
    <citation type="journal article" date="2019" name="Int. J. Syst. Evol. Microbiol.">
        <title>The Global Catalogue of Microorganisms (GCM) 10K type strain sequencing project: providing services to taxonomists for standard genome sequencing and annotation.</title>
        <authorList>
            <consortium name="The Broad Institute Genomics Platform"/>
            <consortium name="The Broad Institute Genome Sequencing Center for Infectious Disease"/>
            <person name="Wu L."/>
            <person name="Ma J."/>
        </authorList>
    </citation>
    <scope>NUCLEOTIDE SEQUENCE [LARGE SCALE GENOMIC DNA]</scope>
    <source>
        <strain evidence="3">JCM 6833</strain>
    </source>
</reference>
<proteinExistence type="predicted"/>
<sequence length="412" mass="44494">MAEQLVTALPAADFGVTAHLLDDRPGFYVLDLPIEGGDDPTKPGIRDRERDALKLRAAEAAREGTGRHVVVVPALYGQNLDELVATATAHYNSGLGWTLRDTKVARDWARYDELRAAIGHLGAGQFTTLGTTPPPEPDDPRPWPDRDEVLTDIPEPQRTAILKMHQLWDDLSSACKAVLRDAPEAEPDRLEATEDFAPALVELDAALQDGAREVVYEAAVRLQASIDADLMDALAAGQLRKPELALFGGVMMMRGTLHSMMEMQAELDAATEKTEAALTAAQDPGAQPSEPPSPQGDPGINDDGTLQPGPDPRADARIDQLAWEAAVKVSNNDKLDLATDTELPLAAAIWRASGRPVDWEAFQHGPDAGNHPVYLLASRRMEIVAARAGRGEPLCPELAELKARNARQRPNG</sequence>